<feature type="signal peptide" evidence="1">
    <location>
        <begin position="1"/>
        <end position="24"/>
    </location>
</feature>
<dbReference type="PANTHER" id="PTHR36933:SF1">
    <property type="entry name" value="SLL0788 PROTEIN"/>
    <property type="match status" value="1"/>
</dbReference>
<evidence type="ECO:0000256" key="1">
    <source>
        <dbReference type="SAM" id="SignalP"/>
    </source>
</evidence>
<accession>A0ABY7SFY7</accession>
<keyword evidence="4" id="KW-1185">Reference proteome</keyword>
<sequence>MTKEIRRAAGLSPIFFALAFGAYAQEAEQEPVANDAGAAGGYADGLQDLPNDMAMEPTGNADVDFVLGMIPHHQNAIDMAKAALELGRGPEIQELAREIIAAHEAELRWMQDWLIQNGYNPATGGPFVAVEQGKAPD</sequence>
<feature type="domain" description="DUF305" evidence="2">
    <location>
        <begin position="62"/>
        <end position="118"/>
    </location>
</feature>
<evidence type="ECO:0000313" key="4">
    <source>
        <dbReference type="Proteomes" id="UP001219349"/>
    </source>
</evidence>
<proteinExistence type="predicted"/>
<dbReference type="PANTHER" id="PTHR36933">
    <property type="entry name" value="SLL0788 PROTEIN"/>
    <property type="match status" value="1"/>
</dbReference>
<protein>
    <submittedName>
        <fullName evidence="3">DUF305 domain-containing protein</fullName>
    </submittedName>
</protein>
<gene>
    <name evidence="3" type="ORF">JHX87_09560</name>
</gene>
<dbReference type="Proteomes" id="UP001219349">
    <property type="component" value="Chromosome"/>
</dbReference>
<dbReference type="InterPro" id="IPR012347">
    <property type="entry name" value="Ferritin-like"/>
</dbReference>
<dbReference type="EMBL" id="CP067136">
    <property type="protein sequence ID" value="WCR05784.1"/>
    <property type="molecule type" value="Genomic_DNA"/>
</dbReference>
<keyword evidence="1" id="KW-0732">Signal</keyword>
<reference evidence="3 4" key="1">
    <citation type="submission" date="2021-01" db="EMBL/GenBank/DDBJ databases">
        <title>Biogeographic distribution of Paracoccus.</title>
        <authorList>
            <person name="Hollensteiner J."/>
            <person name="Leineberger J."/>
            <person name="Brinkhoff T."/>
            <person name="Daniel R."/>
        </authorList>
    </citation>
    <scope>NUCLEOTIDE SEQUENCE [LARGE SCALE GENOMIC DNA]</scope>
    <source>
        <strain evidence="3 4">KCTC 22803</strain>
    </source>
</reference>
<name>A0ABY7SFY7_9RHOB</name>
<feature type="chain" id="PRO_5046172932" evidence="1">
    <location>
        <begin position="25"/>
        <end position="137"/>
    </location>
</feature>
<dbReference type="InterPro" id="IPR005183">
    <property type="entry name" value="DUF305_CopM-like"/>
</dbReference>
<evidence type="ECO:0000313" key="3">
    <source>
        <dbReference type="EMBL" id="WCR05784.1"/>
    </source>
</evidence>
<evidence type="ECO:0000259" key="2">
    <source>
        <dbReference type="Pfam" id="PF03713"/>
    </source>
</evidence>
<organism evidence="3 4">
    <name type="scientific">Paracoccus fistulariae</name>
    <dbReference type="NCBI Taxonomy" id="658446"/>
    <lineage>
        <taxon>Bacteria</taxon>
        <taxon>Pseudomonadati</taxon>
        <taxon>Pseudomonadota</taxon>
        <taxon>Alphaproteobacteria</taxon>
        <taxon>Rhodobacterales</taxon>
        <taxon>Paracoccaceae</taxon>
        <taxon>Paracoccus</taxon>
    </lineage>
</organism>
<dbReference type="RefSeq" id="WP_271885350.1">
    <property type="nucleotide sequence ID" value="NZ_CP067136.1"/>
</dbReference>
<dbReference type="Gene3D" id="1.20.1260.10">
    <property type="match status" value="1"/>
</dbReference>
<dbReference type="Pfam" id="PF03713">
    <property type="entry name" value="DUF305"/>
    <property type="match status" value="1"/>
</dbReference>